<gene>
    <name evidence="1" type="ORF">MTR67_048788</name>
</gene>
<reference evidence="1" key="1">
    <citation type="submission" date="2023-08" db="EMBL/GenBank/DDBJ databases">
        <title>A de novo genome assembly of Solanum verrucosum Schlechtendal, a Mexican diploid species geographically isolated from the other diploid A-genome species in potato relatives.</title>
        <authorList>
            <person name="Hosaka K."/>
        </authorList>
    </citation>
    <scope>NUCLEOTIDE SEQUENCE</scope>
    <source>
        <tissue evidence="1">Young leaves</tissue>
    </source>
</reference>
<keyword evidence="2" id="KW-1185">Reference proteome</keyword>
<dbReference type="EMBL" id="CP133622">
    <property type="protein sequence ID" value="WMV55403.1"/>
    <property type="molecule type" value="Genomic_DNA"/>
</dbReference>
<protein>
    <submittedName>
        <fullName evidence="1">Uncharacterized protein</fullName>
    </submittedName>
</protein>
<dbReference type="Proteomes" id="UP001234989">
    <property type="component" value="Chromosome 11"/>
</dbReference>
<name>A0AAF0UYM5_SOLVR</name>
<dbReference type="AlphaFoldDB" id="A0AAF0UYM5"/>
<evidence type="ECO:0000313" key="2">
    <source>
        <dbReference type="Proteomes" id="UP001234989"/>
    </source>
</evidence>
<sequence length="74" mass="8577">MVSESSEWNSEKFLMHDLLNDLAQIASSNLCIRWRYTAVVTRNNLWLSKVLEQEMIPQQLGVLADILDIIDLFP</sequence>
<organism evidence="1 2">
    <name type="scientific">Solanum verrucosum</name>
    <dbReference type="NCBI Taxonomy" id="315347"/>
    <lineage>
        <taxon>Eukaryota</taxon>
        <taxon>Viridiplantae</taxon>
        <taxon>Streptophyta</taxon>
        <taxon>Embryophyta</taxon>
        <taxon>Tracheophyta</taxon>
        <taxon>Spermatophyta</taxon>
        <taxon>Magnoliopsida</taxon>
        <taxon>eudicotyledons</taxon>
        <taxon>Gunneridae</taxon>
        <taxon>Pentapetalae</taxon>
        <taxon>asterids</taxon>
        <taxon>lamiids</taxon>
        <taxon>Solanales</taxon>
        <taxon>Solanaceae</taxon>
        <taxon>Solanoideae</taxon>
        <taxon>Solaneae</taxon>
        <taxon>Solanum</taxon>
    </lineage>
</organism>
<proteinExistence type="predicted"/>
<accession>A0AAF0UYM5</accession>
<evidence type="ECO:0000313" key="1">
    <source>
        <dbReference type="EMBL" id="WMV55403.1"/>
    </source>
</evidence>